<dbReference type="PANTHER" id="PTHR28008:SF1">
    <property type="entry name" value="DOMAIN PROTEIN, PUTATIVE (AFU_ORTHOLOGUE AFUA_3G10980)-RELATED"/>
    <property type="match status" value="1"/>
</dbReference>
<evidence type="ECO:0000313" key="4">
    <source>
        <dbReference type="Proteomes" id="UP000501316"/>
    </source>
</evidence>
<keyword evidence="1" id="KW-1133">Transmembrane helix</keyword>
<feature type="domain" description="VanZ-like" evidence="2">
    <location>
        <begin position="7"/>
        <end position="143"/>
    </location>
</feature>
<dbReference type="Pfam" id="PF04892">
    <property type="entry name" value="VanZ"/>
    <property type="match status" value="1"/>
</dbReference>
<dbReference type="PANTHER" id="PTHR28008">
    <property type="entry name" value="DOMAIN PROTEIN, PUTATIVE (AFU_ORTHOLOGUE AFUA_3G10980)-RELATED"/>
    <property type="match status" value="1"/>
</dbReference>
<organism evidence="3 4">
    <name type="scientific">Caproicibacterium lactatifermentans</name>
    <dbReference type="NCBI Taxonomy" id="2666138"/>
    <lineage>
        <taxon>Bacteria</taxon>
        <taxon>Bacillati</taxon>
        <taxon>Bacillota</taxon>
        <taxon>Clostridia</taxon>
        <taxon>Eubacteriales</taxon>
        <taxon>Oscillospiraceae</taxon>
        <taxon>Caproicibacterium</taxon>
    </lineage>
</organism>
<evidence type="ECO:0000256" key="1">
    <source>
        <dbReference type="SAM" id="Phobius"/>
    </source>
</evidence>
<evidence type="ECO:0000313" key="3">
    <source>
        <dbReference type="EMBL" id="QKN23685.1"/>
    </source>
</evidence>
<evidence type="ECO:0000259" key="2">
    <source>
        <dbReference type="Pfam" id="PF04892"/>
    </source>
</evidence>
<proteinExistence type="predicted"/>
<keyword evidence="1" id="KW-0812">Transmembrane</keyword>
<accession>A0A859DQF8</accession>
<dbReference type="RefSeq" id="WP_174192995.1">
    <property type="nucleotide sequence ID" value="NZ_CP046051.1"/>
</dbReference>
<dbReference type="AlphaFoldDB" id="A0A859DQF8"/>
<sequence>MKKRIFWVLLLGACLAAIFFFSSQNYYQTNNTSGKISMVIVQIAKDVGAVPAGSSTAYQAVNVCIRKIAHFTIFFLLGVNISMIVWTFGHLSNSKRLVISLAAGFICACGDEFHQRFVMARTSSFRDVCIDTAGVLLAVFIVRSVEHRKHSSYPGKG</sequence>
<dbReference type="KEGG" id="clf:GJQ69_03850"/>
<dbReference type="InterPro" id="IPR006976">
    <property type="entry name" value="VanZ-like"/>
</dbReference>
<feature type="transmembrane region" description="Helical" evidence="1">
    <location>
        <begin position="68"/>
        <end position="88"/>
    </location>
</feature>
<keyword evidence="1" id="KW-0472">Membrane</keyword>
<gene>
    <name evidence="3" type="ORF">GJQ69_03850</name>
</gene>
<reference evidence="3 4" key="1">
    <citation type="submission" date="2019-11" db="EMBL/GenBank/DDBJ databases">
        <authorList>
            <person name="Ren C."/>
            <person name="Wang H."/>
            <person name="Xu Y."/>
        </authorList>
    </citation>
    <scope>NUCLEOTIDE SEQUENCE [LARGE SCALE GENOMIC DNA]</scope>
    <source>
        <strain evidence="3 4">LBM 19010</strain>
    </source>
</reference>
<dbReference type="NCBIfam" id="NF037970">
    <property type="entry name" value="vanZ_1"/>
    <property type="match status" value="1"/>
</dbReference>
<dbReference type="EMBL" id="CP046051">
    <property type="protein sequence ID" value="QKN23685.1"/>
    <property type="molecule type" value="Genomic_DNA"/>
</dbReference>
<protein>
    <recommendedName>
        <fullName evidence="2">VanZ-like domain-containing protein</fullName>
    </recommendedName>
</protein>
<dbReference type="Proteomes" id="UP000501316">
    <property type="component" value="Chromosome"/>
</dbReference>
<name>A0A859DQF8_9FIRM</name>